<evidence type="ECO:0000313" key="2">
    <source>
        <dbReference type="Proteomes" id="UP001253595"/>
    </source>
</evidence>
<dbReference type="InterPro" id="IPR011990">
    <property type="entry name" value="TPR-like_helical_dom_sf"/>
</dbReference>
<dbReference type="SUPFAM" id="SSF48452">
    <property type="entry name" value="TPR-like"/>
    <property type="match status" value="1"/>
</dbReference>
<reference evidence="1 2" key="1">
    <citation type="submission" date="2023-07" db="EMBL/GenBank/DDBJ databases">
        <title>Sorghum-associated microbial communities from plants grown in Nebraska, USA.</title>
        <authorList>
            <person name="Schachtman D."/>
        </authorList>
    </citation>
    <scope>NUCLEOTIDE SEQUENCE [LARGE SCALE GENOMIC DNA]</scope>
    <source>
        <strain evidence="1 2">BE190</strain>
    </source>
</reference>
<dbReference type="EMBL" id="JAVDVX010000009">
    <property type="protein sequence ID" value="MDR7091916.1"/>
    <property type="molecule type" value="Genomic_DNA"/>
</dbReference>
<organism evidence="1 2">
    <name type="scientific">Cellvibrio fibrivorans</name>
    <dbReference type="NCBI Taxonomy" id="126350"/>
    <lineage>
        <taxon>Bacteria</taxon>
        <taxon>Pseudomonadati</taxon>
        <taxon>Pseudomonadota</taxon>
        <taxon>Gammaproteobacteria</taxon>
        <taxon>Cellvibrionales</taxon>
        <taxon>Cellvibrionaceae</taxon>
        <taxon>Cellvibrio</taxon>
    </lineage>
</organism>
<dbReference type="RefSeq" id="WP_310075720.1">
    <property type="nucleotide sequence ID" value="NZ_JAVDVX010000009.1"/>
</dbReference>
<accession>A0ABU1V396</accession>
<dbReference type="PROSITE" id="PS51257">
    <property type="entry name" value="PROKAR_LIPOPROTEIN"/>
    <property type="match status" value="1"/>
</dbReference>
<evidence type="ECO:0000313" key="1">
    <source>
        <dbReference type="EMBL" id="MDR7091916.1"/>
    </source>
</evidence>
<gene>
    <name evidence="1" type="ORF">J2X05_003954</name>
</gene>
<dbReference type="Gene3D" id="1.25.40.10">
    <property type="entry name" value="Tetratricopeptide repeat domain"/>
    <property type="match status" value="1"/>
</dbReference>
<keyword evidence="2" id="KW-1185">Reference proteome</keyword>
<comment type="caution">
    <text evidence="1">The sequence shown here is derived from an EMBL/GenBank/DDBJ whole genome shotgun (WGS) entry which is preliminary data.</text>
</comment>
<proteinExistence type="predicted"/>
<dbReference type="Proteomes" id="UP001253595">
    <property type="component" value="Unassembled WGS sequence"/>
</dbReference>
<name>A0ABU1V396_9GAMM</name>
<sequence length="243" mass="26527">MRNLVGRGGLVIVLACALSACQIPFYANQKKQPAPAPAPVVQQKPVITKEQQVVKMLILNGEYTLSQNQLLTPTNDNAYDYFRAALKLDPNNARAKGGLQGIVMRYVDLARQAAARGNYSQATTMLNNARIVDPNNLLIKEVALGLTEQIKSAPPVEPYRGGANEFLLDASLLGKDDPKIIAKLTEVAQKLKATNGLAMIIARTDVEGRWIYQKMRDAVPGYRVRGDIKLGNPPRVQLVPAAQ</sequence>
<protein>
    <submittedName>
        <fullName evidence="1">Tetratricopeptide (TPR) repeat protein</fullName>
    </submittedName>
</protein>